<comment type="caution">
    <text evidence="1">The sequence shown here is derived from an EMBL/GenBank/DDBJ whole genome shotgun (WGS) entry which is preliminary data.</text>
</comment>
<gene>
    <name evidence="1" type="ORF">C6P45_002270</name>
</gene>
<name>A0A9P6WF03_MAUEX</name>
<keyword evidence="2" id="KW-1185">Reference proteome</keyword>
<organism evidence="1 2">
    <name type="scientific">Maudiozyma exigua</name>
    <name type="common">Yeast</name>
    <name type="synonym">Kazachstania exigua</name>
    <dbReference type="NCBI Taxonomy" id="34358"/>
    <lineage>
        <taxon>Eukaryota</taxon>
        <taxon>Fungi</taxon>
        <taxon>Dikarya</taxon>
        <taxon>Ascomycota</taxon>
        <taxon>Saccharomycotina</taxon>
        <taxon>Saccharomycetes</taxon>
        <taxon>Saccharomycetales</taxon>
        <taxon>Saccharomycetaceae</taxon>
        <taxon>Maudiozyma</taxon>
    </lineage>
</organism>
<dbReference type="AlphaFoldDB" id="A0A9P6WF03"/>
<evidence type="ECO:0000313" key="1">
    <source>
        <dbReference type="EMBL" id="KAG0670528.1"/>
    </source>
</evidence>
<sequence>MPFQNLENFCLPENELLNHISLDSPINYLNSYNLNNNNINLQQDSLTDFTSNIDNNISDNDDFDLGNTKNSIPNFVNGISMLSYNMNEESTLGNSLSQSSFSSSSDSLSSLIDNDRIDNNASPISEENDTLTSDKNKILTSSININTTAFYDDNFDSKVTFEFPQKFQDNSTNDFLTPVSSITLSCDDLLFQNNLIFSSNNAGVSPSSLVVEEESATNEKKAKRTRKNKKAVSKKKVKKSVHSHTIASIANNLKKVSDSRLSAQGLAQVLHLDSPEEALQREKYILQIFEEDLHYPLGYKTWIRDTEKEERTELINELYDRVKGRYPDYNQEILETIIRRATYYMMQSRLRRERRAKNKSKEQSK</sequence>
<proteinExistence type="predicted"/>
<accession>A0A9P6WF03</accession>
<evidence type="ECO:0000313" key="2">
    <source>
        <dbReference type="Proteomes" id="UP000750334"/>
    </source>
</evidence>
<dbReference type="OrthoDB" id="4096434at2759"/>
<dbReference type="Proteomes" id="UP000750334">
    <property type="component" value="Unassembled WGS sequence"/>
</dbReference>
<dbReference type="EMBL" id="PUHR01000022">
    <property type="protein sequence ID" value="KAG0670528.1"/>
    <property type="molecule type" value="Genomic_DNA"/>
</dbReference>
<reference evidence="1 2" key="1">
    <citation type="submission" date="2020-11" db="EMBL/GenBank/DDBJ databases">
        <title>Kefir isolates.</title>
        <authorList>
            <person name="Marcisauskas S."/>
            <person name="Kim Y."/>
            <person name="Blasche S."/>
        </authorList>
    </citation>
    <scope>NUCLEOTIDE SEQUENCE [LARGE SCALE GENOMIC DNA]</scope>
    <source>
        <strain evidence="1 2">OG2</strain>
    </source>
</reference>
<protein>
    <submittedName>
        <fullName evidence="1">Uncharacterized protein</fullName>
    </submittedName>
</protein>